<dbReference type="Proteomes" id="UP000040453">
    <property type="component" value="Unassembled WGS sequence"/>
</dbReference>
<evidence type="ECO:0000313" key="2">
    <source>
        <dbReference type="Proteomes" id="UP000040453"/>
    </source>
</evidence>
<dbReference type="PANTHER" id="PTHR47271:SF2">
    <property type="entry name" value="ARGININE DEIMINASE"/>
    <property type="match status" value="1"/>
</dbReference>
<evidence type="ECO:0000313" key="1">
    <source>
        <dbReference type="EMBL" id="CEI82495.1"/>
    </source>
</evidence>
<organism evidence="1 2">
    <name type="scientific">Oceanobacillus oncorhynchi</name>
    <dbReference type="NCBI Taxonomy" id="545501"/>
    <lineage>
        <taxon>Bacteria</taxon>
        <taxon>Bacillati</taxon>
        <taxon>Bacillota</taxon>
        <taxon>Bacilli</taxon>
        <taxon>Bacillales</taxon>
        <taxon>Bacillaceae</taxon>
        <taxon>Oceanobacillus</taxon>
    </lineage>
</organism>
<reference evidence="1 2" key="1">
    <citation type="submission" date="2014-11" db="EMBL/GenBank/DDBJ databases">
        <authorList>
            <person name="Urmite Genomes Urmite Genomes"/>
        </authorList>
    </citation>
    <scope>NUCLEOTIDE SEQUENCE [LARGE SCALE GENOMIC DNA]</scope>
    <source>
        <strain evidence="1 2">Oc5</strain>
    </source>
</reference>
<keyword evidence="1" id="KW-0378">Hydrolase</keyword>
<dbReference type="PANTHER" id="PTHR47271">
    <property type="entry name" value="ARGININE DEIMINASE"/>
    <property type="match status" value="1"/>
</dbReference>
<dbReference type="STRING" id="545501.BN997_02363"/>
<dbReference type="AlphaFoldDB" id="A0A0A1MAX0"/>
<name>A0A0A1MAX0_9BACI</name>
<dbReference type="EMBL" id="CDGG01000001">
    <property type="protein sequence ID" value="CEI82495.1"/>
    <property type="molecule type" value="Genomic_DNA"/>
</dbReference>
<dbReference type="Gene3D" id="3.75.10.10">
    <property type="entry name" value="L-arginine/glycine Amidinotransferase, Chain A"/>
    <property type="match status" value="1"/>
</dbReference>
<keyword evidence="2" id="KW-1185">Reference proteome</keyword>
<proteinExistence type="predicted"/>
<sequence>MDNKENEKYIIHCQNEFDPLQQVIVVPPDYMKITTVINETQAYYATENIDIKKATEQHDFFVKTLEDNDVEVISLPAKPNLNEQVFTRDIGFTLHDTLFAANMDRDIRKEETILLKKWLRDKQLDYISFSNTSIEGGDVILDNNRIWIGLSQRTNQAAIDYLCEQFPHLEVTAVPLQEDILHLDCVFNILEGAQALIYRDGMSEAAYQMMKEHYTLIEVTKEEQFSMAPNILSIGDKKVISLPENKRVNHLLKELGYHIIEVPFSEIIKSGGSFRCCTLPLYRKKSS</sequence>
<dbReference type="SUPFAM" id="SSF55909">
    <property type="entry name" value="Pentein"/>
    <property type="match status" value="1"/>
</dbReference>
<dbReference type="GO" id="GO:0016990">
    <property type="term" value="F:arginine deiminase activity"/>
    <property type="evidence" value="ECO:0007669"/>
    <property type="project" value="TreeGrafter"/>
</dbReference>
<dbReference type="Pfam" id="PF19420">
    <property type="entry name" value="DDAH_eukar"/>
    <property type="match status" value="1"/>
</dbReference>
<accession>A0A0A1MAX0</accession>
<protein>
    <submittedName>
        <fullName evidence="1">N(G),N(G)-dimethylarginine dimethylaminohydrolase</fullName>
    </submittedName>
</protein>
<dbReference type="GO" id="GO:0019546">
    <property type="term" value="P:L-arginine deiminase pathway"/>
    <property type="evidence" value="ECO:0007669"/>
    <property type="project" value="TreeGrafter"/>
</dbReference>
<gene>
    <name evidence="1" type="ORF">BN997_02363</name>
</gene>
<dbReference type="RefSeq" id="WP_042532358.1">
    <property type="nucleotide sequence ID" value="NZ_CDGG01000001.1"/>
</dbReference>
<dbReference type="OrthoDB" id="9814070at2"/>